<dbReference type="AlphaFoldDB" id="A0AAQ5XHN7"/>
<reference evidence="1" key="3">
    <citation type="submission" date="2025-09" db="UniProtKB">
        <authorList>
            <consortium name="Ensembl"/>
        </authorList>
    </citation>
    <scope>IDENTIFICATION</scope>
</reference>
<evidence type="ECO:0000313" key="1">
    <source>
        <dbReference type="Ensembl" id="ENSAOCP00000040034.1"/>
    </source>
</evidence>
<keyword evidence="2" id="KW-1185">Reference proteome</keyword>
<evidence type="ECO:0000313" key="2">
    <source>
        <dbReference type="Proteomes" id="UP001501940"/>
    </source>
</evidence>
<reference evidence="1" key="2">
    <citation type="submission" date="2025-08" db="UniProtKB">
        <authorList>
            <consortium name="Ensembl"/>
        </authorList>
    </citation>
    <scope>IDENTIFICATION</scope>
</reference>
<protein>
    <submittedName>
        <fullName evidence="1">Uncharacterized protein</fullName>
    </submittedName>
</protein>
<sequence>MSCSSQIYSCSIFLPFLNDGFNWTLEIFRNFKCSCIVLIDAFQQPFLRISWGTVAMVNRTELDTFKETFINRLHWDKTSGLFTLTDLKRRDSGICKIDSKEKILTASYNLRVYSEPHFCVSVLFVPLRSEGGYKKIDFYILDKIRVTDSLCHHKSTYKTFLKHLFGLSSKIRCCLDGHIFLTFQLLSTLSSGWLLSERYSQIRTSGINNSLNIRCLNINDASFPSL</sequence>
<dbReference type="Ensembl" id="ENSAOCT00000052586.1">
    <property type="protein sequence ID" value="ENSAOCP00000040034.1"/>
    <property type="gene ID" value="ENSAOCG00000030581.1"/>
</dbReference>
<organism evidence="1 2">
    <name type="scientific">Amphiprion ocellaris</name>
    <name type="common">Clown anemonefish</name>
    <dbReference type="NCBI Taxonomy" id="80972"/>
    <lineage>
        <taxon>Eukaryota</taxon>
        <taxon>Metazoa</taxon>
        <taxon>Chordata</taxon>
        <taxon>Craniata</taxon>
        <taxon>Vertebrata</taxon>
        <taxon>Euteleostomi</taxon>
        <taxon>Actinopterygii</taxon>
        <taxon>Neopterygii</taxon>
        <taxon>Teleostei</taxon>
        <taxon>Neoteleostei</taxon>
        <taxon>Acanthomorphata</taxon>
        <taxon>Ovalentaria</taxon>
        <taxon>Pomacentridae</taxon>
        <taxon>Amphiprion</taxon>
    </lineage>
</organism>
<accession>A0AAQ5XHN7</accession>
<proteinExistence type="predicted"/>
<dbReference type="Proteomes" id="UP001501940">
    <property type="component" value="Chromosome 4"/>
</dbReference>
<reference evidence="1 2" key="1">
    <citation type="submission" date="2022-01" db="EMBL/GenBank/DDBJ databases">
        <title>A chromosome-scale genome assembly of the false clownfish, Amphiprion ocellaris.</title>
        <authorList>
            <person name="Ryu T."/>
        </authorList>
    </citation>
    <scope>NUCLEOTIDE SEQUENCE [LARGE SCALE GENOMIC DNA]</scope>
</reference>
<name>A0AAQ5XHN7_AMPOC</name>